<dbReference type="InterPro" id="IPR046848">
    <property type="entry name" value="E_motif"/>
</dbReference>
<sequence>MLSNIYASQGMWQCVKDVRGSMKQQHVSKVAGYSVVELSHPS</sequence>
<reference evidence="1" key="1">
    <citation type="submission" date="2014-09" db="EMBL/GenBank/DDBJ databases">
        <authorList>
            <person name="Magalhaes I.L.F."/>
            <person name="Oliveira U."/>
            <person name="Santos F.R."/>
            <person name="Vidigal T.H.D.A."/>
            <person name="Brescovit A.D."/>
            <person name="Santos A.J."/>
        </authorList>
    </citation>
    <scope>NUCLEOTIDE SEQUENCE</scope>
    <source>
        <tissue evidence="1">Shoot tissue taken approximately 20 cm above the soil surface</tissue>
    </source>
</reference>
<dbReference type="AlphaFoldDB" id="A0A0A9A3A9"/>
<dbReference type="Pfam" id="PF20431">
    <property type="entry name" value="E_motif"/>
    <property type="match status" value="1"/>
</dbReference>
<proteinExistence type="predicted"/>
<evidence type="ECO:0000313" key="1">
    <source>
        <dbReference type="EMBL" id="JAD45571.1"/>
    </source>
</evidence>
<reference evidence="1" key="2">
    <citation type="journal article" date="2015" name="Data Brief">
        <title>Shoot transcriptome of the giant reed, Arundo donax.</title>
        <authorList>
            <person name="Barrero R.A."/>
            <person name="Guerrero F.D."/>
            <person name="Moolhuijzen P."/>
            <person name="Goolsby J.A."/>
            <person name="Tidwell J."/>
            <person name="Bellgard S.E."/>
            <person name="Bellgard M.I."/>
        </authorList>
    </citation>
    <scope>NUCLEOTIDE SEQUENCE</scope>
    <source>
        <tissue evidence="1">Shoot tissue taken approximately 20 cm above the soil surface</tissue>
    </source>
</reference>
<organism evidence="1">
    <name type="scientific">Arundo donax</name>
    <name type="common">Giant reed</name>
    <name type="synonym">Donax arundinaceus</name>
    <dbReference type="NCBI Taxonomy" id="35708"/>
    <lineage>
        <taxon>Eukaryota</taxon>
        <taxon>Viridiplantae</taxon>
        <taxon>Streptophyta</taxon>
        <taxon>Embryophyta</taxon>
        <taxon>Tracheophyta</taxon>
        <taxon>Spermatophyta</taxon>
        <taxon>Magnoliopsida</taxon>
        <taxon>Liliopsida</taxon>
        <taxon>Poales</taxon>
        <taxon>Poaceae</taxon>
        <taxon>PACMAD clade</taxon>
        <taxon>Arundinoideae</taxon>
        <taxon>Arundineae</taxon>
        <taxon>Arundo</taxon>
    </lineage>
</organism>
<accession>A0A0A9A3A9</accession>
<name>A0A0A9A3A9_ARUDO</name>
<dbReference type="EMBL" id="GBRH01252324">
    <property type="protein sequence ID" value="JAD45571.1"/>
    <property type="molecule type" value="Transcribed_RNA"/>
</dbReference>
<protein>
    <submittedName>
        <fullName evidence="1">Uncharacterized protein</fullName>
    </submittedName>
</protein>